<dbReference type="Pfam" id="PF20636">
    <property type="entry name" value="SMN_G2-BD"/>
    <property type="match status" value="1"/>
</dbReference>
<accession>A0A3S3P7B2</accession>
<dbReference type="PROSITE" id="PS50304">
    <property type="entry name" value="TUDOR"/>
    <property type="match status" value="1"/>
</dbReference>
<keyword evidence="6" id="KW-0508">mRNA splicing</keyword>
<keyword evidence="11" id="KW-1185">Reference proteome</keyword>
<dbReference type="Pfam" id="PF20635">
    <property type="entry name" value="SMN_YG-box"/>
    <property type="match status" value="1"/>
</dbReference>
<dbReference type="STRING" id="1965070.A0A3S3P7B2"/>
<dbReference type="InterPro" id="IPR049481">
    <property type="entry name" value="SMN_G2-BD"/>
</dbReference>
<proteinExistence type="inferred from homology"/>
<gene>
    <name evidence="10" type="ORF">B4U79_14029</name>
</gene>
<dbReference type="CDD" id="cd20398">
    <property type="entry name" value="Tudor_SMN"/>
    <property type="match status" value="1"/>
</dbReference>
<dbReference type="PANTHER" id="PTHR39267">
    <property type="entry name" value="SURVIVAL MOTOR NEURON-LIKE PROTEIN 1"/>
    <property type="match status" value="1"/>
</dbReference>
<evidence type="ECO:0000256" key="8">
    <source>
        <dbReference type="ARBA" id="ARBA00034695"/>
    </source>
</evidence>
<dbReference type="Gene3D" id="3.40.190.10">
    <property type="entry name" value="Periplasmic binding protein-like II"/>
    <property type="match status" value="1"/>
</dbReference>
<comment type="subcellular location">
    <subcellularLocation>
        <location evidence="1">Cytoplasm</location>
        <location evidence="1">Myofibril</location>
        <location evidence="1">Sarcomere</location>
        <location evidence="1">Z line</location>
    </subcellularLocation>
    <subcellularLocation>
        <location evidence="2">Nucleus</location>
        <location evidence="2">Cajal body</location>
    </subcellularLocation>
    <subcellularLocation>
        <location evidence="8">Nucleus</location>
        <location evidence="8">Gem</location>
    </subcellularLocation>
</comment>
<dbReference type="SUPFAM" id="SSF63748">
    <property type="entry name" value="Tudor/PWWP/MBT"/>
    <property type="match status" value="1"/>
</dbReference>
<evidence type="ECO:0000256" key="7">
    <source>
        <dbReference type="ARBA" id="ARBA00023242"/>
    </source>
</evidence>
<evidence type="ECO:0000256" key="6">
    <source>
        <dbReference type="ARBA" id="ARBA00023187"/>
    </source>
</evidence>
<reference evidence="10 11" key="1">
    <citation type="journal article" date="2018" name="Gigascience">
        <title>Genomes of trombidid mites reveal novel predicted allergens and laterally-transferred genes associated with secondary metabolism.</title>
        <authorList>
            <person name="Dong X."/>
            <person name="Chaisiri K."/>
            <person name="Xia D."/>
            <person name="Armstrong S.D."/>
            <person name="Fang Y."/>
            <person name="Donnelly M.J."/>
            <person name="Kadowaki T."/>
            <person name="McGarry J.W."/>
            <person name="Darby A.C."/>
            <person name="Makepeace B.L."/>
        </authorList>
    </citation>
    <scope>NUCLEOTIDE SEQUENCE [LARGE SCALE GENOMIC DNA]</scope>
    <source>
        <strain evidence="10">UoL-WK</strain>
    </source>
</reference>
<feature type="domain" description="Tudor" evidence="9">
    <location>
        <begin position="89"/>
        <end position="149"/>
    </location>
</feature>
<evidence type="ECO:0000256" key="3">
    <source>
        <dbReference type="ARBA" id="ARBA00005371"/>
    </source>
</evidence>
<dbReference type="Pfam" id="PF06003">
    <property type="entry name" value="SMN_Tudor"/>
    <property type="match status" value="1"/>
</dbReference>
<dbReference type="CDD" id="cd22852">
    <property type="entry name" value="SMN_C"/>
    <property type="match status" value="1"/>
</dbReference>
<evidence type="ECO:0000313" key="10">
    <source>
        <dbReference type="EMBL" id="RWS09467.1"/>
    </source>
</evidence>
<dbReference type="InterPro" id="IPR010304">
    <property type="entry name" value="SMN_Tudor"/>
</dbReference>
<keyword evidence="4" id="KW-0963">Cytoplasm</keyword>
<dbReference type="InterPro" id="IPR047313">
    <property type="entry name" value="SMN_C"/>
</dbReference>
<comment type="caution">
    <text evidence="10">The sequence shown here is derived from an EMBL/GenBank/DDBJ whole genome shotgun (WGS) entry which is preliminary data.</text>
</comment>
<dbReference type="GO" id="GO:0006397">
    <property type="term" value="P:mRNA processing"/>
    <property type="evidence" value="ECO:0007669"/>
    <property type="project" value="UniProtKB-KW"/>
</dbReference>
<evidence type="ECO:0000313" key="11">
    <source>
        <dbReference type="Proteomes" id="UP000285301"/>
    </source>
</evidence>
<keyword evidence="7" id="KW-0539">Nucleus</keyword>
<evidence type="ECO:0000256" key="5">
    <source>
        <dbReference type="ARBA" id="ARBA00022664"/>
    </source>
</evidence>
<dbReference type="PANTHER" id="PTHR39267:SF1">
    <property type="entry name" value="SURVIVAL MOTOR NEURON PROTEIN"/>
    <property type="match status" value="1"/>
</dbReference>
<sequence>MATKQLNSNVNFAESSEESDVWDDDLLIKAYERASKQVNNCLKRKMQKTSAAASKDSDQFTNSSVAVTADSLRALSDDSLANNRKEIKEWRKGHFCRCVYSEDKCEYEAQIVDICKDRGTCIVRYIGYGNEEEQLLTDLMPSKGKSSRKIQEKAAREVIMNETSTPEHHQFTIPSPPKEAQQNDIPFLVPPPPTYFPPPPVKEDDALASMLMSWYMSGYHTGYYQALKHMKSDH</sequence>
<dbReference type="EMBL" id="NCKU01002492">
    <property type="protein sequence ID" value="RWS09467.1"/>
    <property type="molecule type" value="Genomic_DNA"/>
</dbReference>
<dbReference type="Proteomes" id="UP000285301">
    <property type="component" value="Unassembled WGS sequence"/>
</dbReference>
<evidence type="ECO:0000256" key="2">
    <source>
        <dbReference type="ARBA" id="ARBA00004408"/>
    </source>
</evidence>
<comment type="similarity">
    <text evidence="3">Belongs to the SMN family.</text>
</comment>
<evidence type="ECO:0000259" key="9">
    <source>
        <dbReference type="PROSITE" id="PS50304"/>
    </source>
</evidence>
<dbReference type="Gene3D" id="2.30.30.140">
    <property type="match status" value="1"/>
</dbReference>
<evidence type="ECO:0000256" key="4">
    <source>
        <dbReference type="ARBA" id="ARBA00022490"/>
    </source>
</evidence>
<dbReference type="InterPro" id="IPR047298">
    <property type="entry name" value="Tudor_SMN_eumet"/>
</dbReference>
<dbReference type="AlphaFoldDB" id="A0A3S3P7B2"/>
<dbReference type="GO" id="GO:0015030">
    <property type="term" value="C:Cajal body"/>
    <property type="evidence" value="ECO:0007669"/>
    <property type="project" value="UniProtKB-SubCell"/>
</dbReference>
<protein>
    <submittedName>
        <fullName evidence="10">Survival motor neuron protein-like isoform X1</fullName>
    </submittedName>
</protein>
<dbReference type="GO" id="GO:0008380">
    <property type="term" value="P:RNA splicing"/>
    <property type="evidence" value="ECO:0007669"/>
    <property type="project" value="UniProtKB-KW"/>
</dbReference>
<dbReference type="InterPro" id="IPR040424">
    <property type="entry name" value="Smn1"/>
</dbReference>
<dbReference type="InterPro" id="IPR002999">
    <property type="entry name" value="Tudor"/>
</dbReference>
<keyword evidence="5" id="KW-0507">mRNA processing</keyword>
<dbReference type="GO" id="GO:0097504">
    <property type="term" value="C:Gemini of Cajal bodies"/>
    <property type="evidence" value="ECO:0007669"/>
    <property type="project" value="UniProtKB-SubCell"/>
</dbReference>
<dbReference type="SMART" id="SM00333">
    <property type="entry name" value="TUDOR"/>
    <property type="match status" value="1"/>
</dbReference>
<organism evidence="10 11">
    <name type="scientific">Dinothrombium tinctorium</name>
    <dbReference type="NCBI Taxonomy" id="1965070"/>
    <lineage>
        <taxon>Eukaryota</taxon>
        <taxon>Metazoa</taxon>
        <taxon>Ecdysozoa</taxon>
        <taxon>Arthropoda</taxon>
        <taxon>Chelicerata</taxon>
        <taxon>Arachnida</taxon>
        <taxon>Acari</taxon>
        <taxon>Acariformes</taxon>
        <taxon>Trombidiformes</taxon>
        <taxon>Prostigmata</taxon>
        <taxon>Anystina</taxon>
        <taxon>Parasitengona</taxon>
        <taxon>Trombidioidea</taxon>
        <taxon>Trombidiidae</taxon>
        <taxon>Dinothrombium</taxon>
    </lineage>
</organism>
<dbReference type="OrthoDB" id="197400at2759"/>
<name>A0A3S3P7B2_9ACAR</name>
<evidence type="ECO:0000256" key="1">
    <source>
        <dbReference type="ARBA" id="ARBA00004216"/>
    </source>
</evidence>
<dbReference type="GO" id="GO:0003723">
    <property type="term" value="F:RNA binding"/>
    <property type="evidence" value="ECO:0007669"/>
    <property type="project" value="InterPro"/>
</dbReference>
<dbReference type="GO" id="GO:0030018">
    <property type="term" value="C:Z disc"/>
    <property type="evidence" value="ECO:0007669"/>
    <property type="project" value="UniProtKB-SubCell"/>
</dbReference>